<protein>
    <submittedName>
        <fullName evidence="1">Uncharacterized protein</fullName>
    </submittedName>
</protein>
<dbReference type="Proteomes" id="UP000471465">
    <property type="component" value="Unassembled WGS sequence"/>
</dbReference>
<keyword evidence="2" id="KW-1185">Reference proteome</keyword>
<evidence type="ECO:0000313" key="2">
    <source>
        <dbReference type="Proteomes" id="UP000471465"/>
    </source>
</evidence>
<dbReference type="EMBL" id="VZIZ01000023">
    <property type="protein sequence ID" value="KAF0568148.1"/>
    <property type="molecule type" value="Genomic_DNA"/>
</dbReference>
<dbReference type="RefSeq" id="WP_160022751.1">
    <property type="nucleotide sequence ID" value="NZ_VZIZ01000023.1"/>
</dbReference>
<dbReference type="AlphaFoldDB" id="A0A6N7BUV2"/>
<comment type="caution">
    <text evidence="1">The sequence shown here is derived from an EMBL/GenBank/DDBJ whole genome shotgun (WGS) entry which is preliminary data.</text>
</comment>
<organism evidence="1 2">
    <name type="scientific">Psychrobacter nivimaris</name>
    <dbReference type="NCBI Taxonomy" id="281738"/>
    <lineage>
        <taxon>Bacteria</taxon>
        <taxon>Pseudomonadati</taxon>
        <taxon>Pseudomonadota</taxon>
        <taxon>Gammaproteobacteria</taxon>
        <taxon>Moraxellales</taxon>
        <taxon>Moraxellaceae</taxon>
        <taxon>Psychrobacter</taxon>
    </lineage>
</organism>
<name>A0A6N7BUV2_9GAMM</name>
<gene>
    <name evidence="1" type="ORF">FQV37_1288</name>
</gene>
<accession>A0A6N7BUV2</accession>
<evidence type="ECO:0000313" key="1">
    <source>
        <dbReference type="EMBL" id="KAF0568148.1"/>
    </source>
</evidence>
<proteinExistence type="predicted"/>
<reference evidence="1 2" key="1">
    <citation type="submission" date="2019-09" db="EMBL/GenBank/DDBJ databases">
        <title>Draft genome sequence of Psychrobacter nivimaris LAMA 639, in search for biotechnological relevant genes.</title>
        <authorList>
            <person name="Lima A.O.S."/>
            <person name="Staloch B.E.K."/>
            <person name="Freitas R.C."/>
            <person name="Niero H."/>
            <person name="Silva M.A.C."/>
        </authorList>
    </citation>
    <scope>NUCLEOTIDE SEQUENCE [LARGE SCALE GENOMIC DNA]</scope>
    <source>
        <strain evidence="1 2">LAMA 639</strain>
    </source>
</reference>
<sequence>MAWNFSDELNSSDLPSKNSFGEFSKNFQLSIYNVDGKRKNTLQDAKNTLSINEVNNKPYLSVIESDLVFTNYHSCSIGDSIAKWSQNHWVINDNNQPDETLELRLYPATYKGKSHLLLKDIDDQFRWGRCGARGYFDGIILERE</sequence>